<evidence type="ECO:0000256" key="5">
    <source>
        <dbReference type="ARBA" id="ARBA00023128"/>
    </source>
</evidence>
<dbReference type="GO" id="GO:1990904">
    <property type="term" value="C:ribonucleoprotein complex"/>
    <property type="evidence" value="ECO:0007669"/>
    <property type="project" value="UniProtKB-KW"/>
</dbReference>
<evidence type="ECO:0000256" key="8">
    <source>
        <dbReference type="ARBA" id="ARBA00035185"/>
    </source>
</evidence>
<comment type="subcellular location">
    <subcellularLocation>
        <location evidence="1">Mitochondrion</location>
    </subcellularLocation>
</comment>
<dbReference type="HOGENOM" id="CLU_478198_0_0_1"/>
<dbReference type="STRING" id="253628.A0A0D2A0U5"/>
<keyword evidence="5" id="KW-0496">Mitochondrion</keyword>
<protein>
    <recommendedName>
        <fullName evidence="8">Large ribosomal subunit protein mL67</fullName>
    </recommendedName>
</protein>
<name>A0A0D2A0U5_9PEZI</name>
<dbReference type="GO" id="GO:0005840">
    <property type="term" value="C:ribosome"/>
    <property type="evidence" value="ECO:0007669"/>
    <property type="project" value="UniProtKB-KW"/>
</dbReference>
<dbReference type="GO" id="GO:0003735">
    <property type="term" value="F:structural constituent of ribosome"/>
    <property type="evidence" value="ECO:0007669"/>
    <property type="project" value="TreeGrafter"/>
</dbReference>
<accession>A0A0D2A0U5</accession>
<feature type="region of interest" description="Disordered" evidence="10">
    <location>
        <begin position="321"/>
        <end position="350"/>
    </location>
</feature>
<dbReference type="PANTHER" id="PTHR28184">
    <property type="entry name" value="MITOCHONDRIAL HOMOLOGOUS RECOMBINATION PROTEIN 1"/>
    <property type="match status" value="1"/>
</dbReference>
<evidence type="ECO:0000256" key="7">
    <source>
        <dbReference type="ARBA" id="ARBA00023274"/>
    </source>
</evidence>
<dbReference type="AlphaFoldDB" id="A0A0D2A0U5"/>
<evidence type="ECO:0000256" key="6">
    <source>
        <dbReference type="ARBA" id="ARBA00023163"/>
    </source>
</evidence>
<dbReference type="GO" id="GO:0003697">
    <property type="term" value="F:single-stranded DNA binding"/>
    <property type="evidence" value="ECO:0007669"/>
    <property type="project" value="InterPro"/>
</dbReference>
<keyword evidence="4" id="KW-0805">Transcription regulation</keyword>
<proteinExistence type="inferred from homology"/>
<dbReference type="Pfam" id="PF12829">
    <property type="entry name" value="Mhr1"/>
    <property type="match status" value="1"/>
</dbReference>
<dbReference type="VEuPathDB" id="FungiDB:PV09_08178"/>
<evidence type="ECO:0000256" key="10">
    <source>
        <dbReference type="SAM" id="MobiDB-lite"/>
    </source>
</evidence>
<gene>
    <name evidence="11" type="ORF">PV09_08178</name>
</gene>
<dbReference type="PANTHER" id="PTHR28184:SF1">
    <property type="entry name" value="LARGE RIBOSOMAL SUBUNIT PROTEIN ML67"/>
    <property type="match status" value="1"/>
</dbReference>
<dbReference type="InParanoid" id="A0A0D2A0U5"/>
<evidence type="ECO:0000256" key="4">
    <source>
        <dbReference type="ARBA" id="ARBA00023015"/>
    </source>
</evidence>
<dbReference type="Proteomes" id="UP000053259">
    <property type="component" value="Unassembled WGS sequence"/>
</dbReference>
<keyword evidence="12" id="KW-1185">Reference proteome</keyword>
<comment type="similarity">
    <text evidence="2">Belongs to the mitochondrion-specific ribosomal protein mL67 family.</text>
</comment>
<dbReference type="GO" id="GO:0000150">
    <property type="term" value="F:DNA strand exchange activity"/>
    <property type="evidence" value="ECO:0007669"/>
    <property type="project" value="InterPro"/>
</dbReference>
<organism evidence="11 12">
    <name type="scientific">Verruconis gallopava</name>
    <dbReference type="NCBI Taxonomy" id="253628"/>
    <lineage>
        <taxon>Eukaryota</taxon>
        <taxon>Fungi</taxon>
        <taxon>Dikarya</taxon>
        <taxon>Ascomycota</taxon>
        <taxon>Pezizomycotina</taxon>
        <taxon>Dothideomycetes</taxon>
        <taxon>Pleosporomycetidae</taxon>
        <taxon>Venturiales</taxon>
        <taxon>Sympoventuriaceae</taxon>
        <taxon>Verruconis</taxon>
    </lineage>
</organism>
<reference evidence="11 12" key="1">
    <citation type="submission" date="2015-01" db="EMBL/GenBank/DDBJ databases">
        <title>The Genome Sequence of Ochroconis gallopava CBS43764.</title>
        <authorList>
            <consortium name="The Broad Institute Genomics Platform"/>
            <person name="Cuomo C."/>
            <person name="de Hoog S."/>
            <person name="Gorbushina A."/>
            <person name="Stielow B."/>
            <person name="Teixiera M."/>
            <person name="Abouelleil A."/>
            <person name="Chapman S.B."/>
            <person name="Priest M."/>
            <person name="Young S.K."/>
            <person name="Wortman J."/>
            <person name="Nusbaum C."/>
            <person name="Birren B."/>
        </authorList>
    </citation>
    <scope>NUCLEOTIDE SEQUENCE [LARGE SCALE GENOMIC DNA]</scope>
    <source>
        <strain evidence="11 12">CBS 43764</strain>
    </source>
</reference>
<dbReference type="RefSeq" id="XP_016210157.1">
    <property type="nucleotide sequence ID" value="XM_016362037.1"/>
</dbReference>
<feature type="coiled-coil region" evidence="9">
    <location>
        <begin position="213"/>
        <end position="243"/>
    </location>
</feature>
<dbReference type="EMBL" id="KN847565">
    <property type="protein sequence ID" value="KIW00288.1"/>
    <property type="molecule type" value="Genomic_DNA"/>
</dbReference>
<keyword evidence="3" id="KW-0689">Ribosomal protein</keyword>
<dbReference type="OrthoDB" id="5333655at2759"/>
<dbReference type="InterPro" id="IPR024629">
    <property type="entry name" value="Ribosomal_mL67"/>
</dbReference>
<evidence type="ECO:0000313" key="12">
    <source>
        <dbReference type="Proteomes" id="UP000053259"/>
    </source>
</evidence>
<evidence type="ECO:0000313" key="11">
    <source>
        <dbReference type="EMBL" id="KIW00288.1"/>
    </source>
</evidence>
<evidence type="ECO:0000256" key="9">
    <source>
        <dbReference type="SAM" id="Coils"/>
    </source>
</evidence>
<evidence type="ECO:0000256" key="2">
    <source>
        <dbReference type="ARBA" id="ARBA00010741"/>
    </source>
</evidence>
<sequence length="484" mass="55018">MSVALRARQPPSKPHHGKFIYLFTNLKTNQVIYSLEKEIHTERQERMLLKQLTFYGKKTVPTKLRKDLWKPYATVTFPRAEDGLQVFKLLKEYRMVRDYAWTFEPTTADIAKASQQEQKLLGSNENEDGVDNGYRGLAKLPTRFSESVLSHYTFYPSKKERAKLLMDQRATSVADLAHIITRQLTPPPDGISNAERNAERQRRKLWAKVQSLAATPKEEIQKLEQERAELQKASATATHAQMRNLEKARMKRRKKRIDQITAYLNRLRKAREAVAFVTGNGEDVPESARAKWSKTLKYIVQMQDPSRPVISTYDRAAAEARRQAEATARPSNWPKSTKYDADGETPVPPKMLTRRDRIALKHAEPQVDERPAKGLPEDSVLIQWANLPDAQFAAEWHANVVHEPMEDAYVKKAAKAYERLRHEEEASSEAGENAGELADRYEPPSLPSEHAAGSAAEAKPEEKVGFLGALNPMRLFRGGSDARP</sequence>
<evidence type="ECO:0000256" key="1">
    <source>
        <dbReference type="ARBA" id="ARBA00004173"/>
    </source>
</evidence>
<dbReference type="GO" id="GO:0005739">
    <property type="term" value="C:mitochondrion"/>
    <property type="evidence" value="ECO:0007669"/>
    <property type="project" value="UniProtKB-SubCell"/>
</dbReference>
<evidence type="ECO:0000256" key="3">
    <source>
        <dbReference type="ARBA" id="ARBA00022980"/>
    </source>
</evidence>
<keyword evidence="6" id="KW-0804">Transcription</keyword>
<feature type="region of interest" description="Disordered" evidence="10">
    <location>
        <begin position="422"/>
        <end position="463"/>
    </location>
</feature>
<keyword evidence="7" id="KW-0687">Ribonucleoprotein</keyword>
<dbReference type="GeneID" id="27316151"/>
<keyword evidence="9" id="KW-0175">Coiled coil</keyword>